<feature type="transmembrane region" description="Helical" evidence="2">
    <location>
        <begin position="248"/>
        <end position="271"/>
    </location>
</feature>
<name>A0A2I2FIQ4_ASPCN</name>
<feature type="transmembrane region" description="Helical" evidence="2">
    <location>
        <begin position="172"/>
        <end position="195"/>
    </location>
</feature>
<dbReference type="RefSeq" id="XP_024674523.1">
    <property type="nucleotide sequence ID" value="XM_024811610.1"/>
</dbReference>
<organism evidence="4 5">
    <name type="scientific">Aspergillus candidus</name>
    <dbReference type="NCBI Taxonomy" id="41067"/>
    <lineage>
        <taxon>Eukaryota</taxon>
        <taxon>Fungi</taxon>
        <taxon>Dikarya</taxon>
        <taxon>Ascomycota</taxon>
        <taxon>Pezizomycotina</taxon>
        <taxon>Eurotiomycetes</taxon>
        <taxon>Eurotiomycetidae</taxon>
        <taxon>Eurotiales</taxon>
        <taxon>Aspergillaceae</taxon>
        <taxon>Aspergillus</taxon>
        <taxon>Aspergillus subgen. Circumdati</taxon>
    </lineage>
</organism>
<feature type="domain" description="Rhodopsin" evidence="3">
    <location>
        <begin position="56"/>
        <end position="270"/>
    </location>
</feature>
<feature type="transmembrane region" description="Helical" evidence="2">
    <location>
        <begin position="207"/>
        <end position="228"/>
    </location>
</feature>
<dbReference type="EMBL" id="KZ559124">
    <property type="protein sequence ID" value="PLB40511.1"/>
    <property type="molecule type" value="Genomic_DNA"/>
</dbReference>
<dbReference type="Proteomes" id="UP000234585">
    <property type="component" value="Unassembled WGS sequence"/>
</dbReference>
<feature type="transmembrane region" description="Helical" evidence="2">
    <location>
        <begin position="20"/>
        <end position="44"/>
    </location>
</feature>
<gene>
    <name evidence="4" type="ORF">BDW47DRAFT_101243</name>
</gene>
<dbReference type="OrthoDB" id="3918601at2759"/>
<proteinExistence type="predicted"/>
<protein>
    <recommendedName>
        <fullName evidence="3">Rhodopsin domain-containing protein</fullName>
    </recommendedName>
</protein>
<dbReference type="PANTHER" id="PTHR38794:SF3">
    <property type="entry name" value="INTEGRAL MEMBRANE PROTEIN"/>
    <property type="match status" value="1"/>
</dbReference>
<keyword evidence="5" id="KW-1185">Reference proteome</keyword>
<feature type="region of interest" description="Disordered" evidence="1">
    <location>
        <begin position="293"/>
        <end position="320"/>
    </location>
</feature>
<keyword evidence="2" id="KW-0472">Membrane</keyword>
<dbReference type="PANTHER" id="PTHR38794">
    <property type="entry name" value="INTEGRAL MEMBRANE PROTEIN"/>
    <property type="match status" value="1"/>
</dbReference>
<dbReference type="GeneID" id="36518770"/>
<accession>A0A2I2FIQ4</accession>
<feature type="transmembrane region" description="Helical" evidence="2">
    <location>
        <begin position="96"/>
        <end position="120"/>
    </location>
</feature>
<keyword evidence="2" id="KW-0812">Transmembrane</keyword>
<dbReference type="Pfam" id="PF20684">
    <property type="entry name" value="Fung_rhodopsin"/>
    <property type="match status" value="1"/>
</dbReference>
<reference evidence="4 5" key="1">
    <citation type="submission" date="2017-12" db="EMBL/GenBank/DDBJ databases">
        <authorList>
            <consortium name="DOE Joint Genome Institute"/>
            <person name="Haridas S."/>
            <person name="Kjaerbolling I."/>
            <person name="Vesth T.C."/>
            <person name="Frisvad J.C."/>
            <person name="Nybo J.L."/>
            <person name="Theobald S."/>
            <person name="Kuo A."/>
            <person name="Bowyer P."/>
            <person name="Matsuda Y."/>
            <person name="Mondo S."/>
            <person name="Lyhne E.K."/>
            <person name="Kogle M.E."/>
            <person name="Clum A."/>
            <person name="Lipzen A."/>
            <person name="Salamov A."/>
            <person name="Ngan C.Y."/>
            <person name="Daum C."/>
            <person name="Chiniquy J."/>
            <person name="Barry K."/>
            <person name="LaButti K."/>
            <person name="Simmons B.A."/>
            <person name="Magnuson J.K."/>
            <person name="Mortensen U.H."/>
            <person name="Larsen T.O."/>
            <person name="Grigoriev I.V."/>
            <person name="Baker S.E."/>
            <person name="Andersen M.R."/>
            <person name="Nordberg H.P."/>
            <person name="Cantor M.N."/>
            <person name="Hua S.X."/>
        </authorList>
    </citation>
    <scope>NUCLEOTIDE SEQUENCE [LARGE SCALE GENOMIC DNA]</scope>
    <source>
        <strain evidence="4 5">CBS 102.13</strain>
    </source>
</reference>
<feature type="transmembrane region" description="Helical" evidence="2">
    <location>
        <begin position="56"/>
        <end position="74"/>
    </location>
</feature>
<feature type="transmembrane region" description="Helical" evidence="2">
    <location>
        <begin position="132"/>
        <end position="152"/>
    </location>
</feature>
<dbReference type="AlphaFoldDB" id="A0A2I2FIQ4"/>
<evidence type="ECO:0000259" key="3">
    <source>
        <dbReference type="Pfam" id="PF20684"/>
    </source>
</evidence>
<evidence type="ECO:0000256" key="1">
    <source>
        <dbReference type="SAM" id="MobiDB-lite"/>
    </source>
</evidence>
<sequence length="367" mass="40433">MSTQSRPFQVLSDDNHGVLITIVSVSFLIATIIFVAAKFGSVVYFKQRRTAVNTPIWVALTLVIVEVVVVQKGVDHGVGRHGDTLSTEAIHTASKFIYAAQLIQIVILSLSQVSTILLVWKLTPDRALRQACTVTAGLSVGWTVFAILGTAFQCQMPEPWSYSPERCAGEGAIMYPIWAIHILTEFAIIAIPFFMMRNVQMVLTKRIKILCAFFARSLVVALSVVRLCLLPTYLGSSDQTWDVVNPTILGQAMICTTVTIACLPTLYHILAGLNSGLMNTRLPDEVELRSPTKYISQSADSRSESRRGDRPEYFRGGDPAQYGAVRTNITTMGRRQSSDSGKGSTRQLTRVMKTVDITVEVEGGERR</sequence>
<feature type="compositionally biased region" description="Basic and acidic residues" evidence="1">
    <location>
        <begin position="301"/>
        <end position="315"/>
    </location>
</feature>
<evidence type="ECO:0000313" key="5">
    <source>
        <dbReference type="Proteomes" id="UP000234585"/>
    </source>
</evidence>
<dbReference type="InterPro" id="IPR049326">
    <property type="entry name" value="Rhodopsin_dom_fungi"/>
</dbReference>
<evidence type="ECO:0000313" key="4">
    <source>
        <dbReference type="EMBL" id="PLB40511.1"/>
    </source>
</evidence>
<keyword evidence="2" id="KW-1133">Transmembrane helix</keyword>
<evidence type="ECO:0000256" key="2">
    <source>
        <dbReference type="SAM" id="Phobius"/>
    </source>
</evidence>